<protein>
    <recommendedName>
        <fullName evidence="3">STAS/SEC14 domain-containing protein</fullName>
    </recommendedName>
</protein>
<dbReference type="AlphaFoldDB" id="A0A1B4Y2H6"/>
<proteinExistence type="predicted"/>
<dbReference type="InterPro" id="IPR036513">
    <property type="entry name" value="STAS_dom_sf"/>
</dbReference>
<reference evidence="1 2" key="1">
    <citation type="submission" date="2016-08" db="EMBL/GenBank/DDBJ databases">
        <title>Complete genome sequence of Mycobacterium shinshuense, a subspecies of M. ulcerans.</title>
        <authorList>
            <person name="Yoshida M."/>
            <person name="Ogura Y."/>
            <person name="Hayashi T."/>
            <person name="Hoshino Y."/>
        </authorList>
    </citation>
    <scope>NUCLEOTIDE SEQUENCE [LARGE SCALE GENOMIC DNA]</scope>
    <source>
        <strain evidence="2">ATCC 33728</strain>
    </source>
</reference>
<dbReference type="InterPro" id="IPR021866">
    <property type="entry name" value="SpoIIAA-like"/>
</dbReference>
<dbReference type="RefSeq" id="WP_011741014.1">
    <property type="nucleotide sequence ID" value="NZ_AP017624.1"/>
</dbReference>
<evidence type="ECO:0000313" key="2">
    <source>
        <dbReference type="Proteomes" id="UP000218067"/>
    </source>
</evidence>
<evidence type="ECO:0008006" key="3">
    <source>
        <dbReference type="Google" id="ProtNLM"/>
    </source>
</evidence>
<sequence>MIEVLTDFPDEVAAFVCHGHVTKDDYETVVIPDIEKRLLNHDKVRIYYEIGSDFGGFDPGAMWEDTKLGFSHFLRWERFAVVTNIEWIKQTVKFVGFLMPGELRTFTPTQAEEARAWVSAESG</sequence>
<organism evidence="1 2">
    <name type="scientific">Mycobacterium ulcerans subsp. shinshuense</name>
    <dbReference type="NCBI Taxonomy" id="1124626"/>
    <lineage>
        <taxon>Bacteria</taxon>
        <taxon>Bacillati</taxon>
        <taxon>Actinomycetota</taxon>
        <taxon>Actinomycetes</taxon>
        <taxon>Mycobacteriales</taxon>
        <taxon>Mycobacteriaceae</taxon>
        <taxon>Mycobacterium</taxon>
        <taxon>Mycobacterium ulcerans group</taxon>
    </lineage>
</organism>
<dbReference type="EMBL" id="AP017624">
    <property type="protein sequence ID" value="BAV41275.1"/>
    <property type="molecule type" value="Genomic_DNA"/>
</dbReference>
<dbReference type="SUPFAM" id="SSF52091">
    <property type="entry name" value="SpoIIaa-like"/>
    <property type="match status" value="1"/>
</dbReference>
<dbReference type="GeneID" id="93436717"/>
<accession>A0A1B4Y2H6</accession>
<dbReference type="InterPro" id="IPR038396">
    <property type="entry name" value="SpoIIAA-like_sf"/>
</dbReference>
<dbReference type="Pfam" id="PF11964">
    <property type="entry name" value="SpoIIAA-like"/>
    <property type="match status" value="1"/>
</dbReference>
<dbReference type="Proteomes" id="UP000218067">
    <property type="component" value="Chromosome"/>
</dbReference>
<dbReference type="Gene3D" id="3.40.50.10600">
    <property type="entry name" value="SpoIIaa-like domains"/>
    <property type="match status" value="1"/>
</dbReference>
<name>A0A1B4Y2H6_MYCUL</name>
<evidence type="ECO:0000313" key="1">
    <source>
        <dbReference type="EMBL" id="BAV41275.1"/>
    </source>
</evidence>
<gene>
    <name evidence="1" type="ORF">SHTP_2099</name>
</gene>